<dbReference type="OrthoDB" id="35615at2157"/>
<evidence type="ECO:0000313" key="3">
    <source>
        <dbReference type="Proteomes" id="UP000427373"/>
    </source>
</evidence>
<dbReference type="KEGG" id="soh:D1869_08265"/>
<dbReference type="EMBL" id="CP045484">
    <property type="protein sequence ID" value="QGR17181.1"/>
    <property type="molecule type" value="Genomic_DNA"/>
</dbReference>
<sequence length="80" mass="9300">MKISNVEAKYVLNLKNRQVVVEESRNEKGEKIYSFYVLTSAKLSNGEDWNEDLSNAKTIEKREDLPENLRKILRNVLSSL</sequence>
<reference evidence="1 4" key="2">
    <citation type="submission" date="2020-08" db="EMBL/GenBank/DDBJ databases">
        <title>Genomic Encyclopedia of Type Strains, Phase IV (KMG-IV): sequencing the most valuable type-strain genomes for metagenomic binning, comparative biology and taxonomic classification.</title>
        <authorList>
            <person name="Goeker M."/>
        </authorList>
    </citation>
    <scope>NUCLEOTIDE SEQUENCE [LARGE SCALE GENOMIC DNA]</scope>
    <source>
        <strain evidence="1 4">DSM 12421</strain>
    </source>
</reference>
<evidence type="ECO:0000313" key="2">
    <source>
        <dbReference type="EMBL" id="QGR17181.1"/>
    </source>
</evidence>
<organism evidence="2 3">
    <name type="scientific">Sulfurisphaera ohwakuensis</name>
    <dbReference type="NCBI Taxonomy" id="69656"/>
    <lineage>
        <taxon>Archaea</taxon>
        <taxon>Thermoproteota</taxon>
        <taxon>Thermoprotei</taxon>
        <taxon>Sulfolobales</taxon>
        <taxon>Sulfolobaceae</taxon>
        <taxon>Sulfurisphaera</taxon>
    </lineage>
</organism>
<proteinExistence type="predicted"/>
<keyword evidence="3" id="KW-1185">Reference proteome</keyword>
<gene>
    <name evidence="2" type="ORF">D1869_08265</name>
    <name evidence="1" type="ORF">HNQ62_000077</name>
</gene>
<dbReference type="Proteomes" id="UP000582213">
    <property type="component" value="Unassembled WGS sequence"/>
</dbReference>
<accession>A0A650CH18</accession>
<evidence type="ECO:0000313" key="1">
    <source>
        <dbReference type="EMBL" id="MBB5252359.1"/>
    </source>
</evidence>
<dbReference type="AlphaFoldDB" id="A0A650CH18"/>
<evidence type="ECO:0000313" key="4">
    <source>
        <dbReference type="Proteomes" id="UP000582213"/>
    </source>
</evidence>
<name>A0A650CH18_SULOH</name>
<protein>
    <submittedName>
        <fullName evidence="2">Uncharacterized protein</fullName>
    </submittedName>
</protein>
<dbReference type="Proteomes" id="UP000427373">
    <property type="component" value="Chromosome"/>
</dbReference>
<dbReference type="EMBL" id="JACHFY010000001">
    <property type="protein sequence ID" value="MBB5252359.1"/>
    <property type="molecule type" value="Genomic_DNA"/>
</dbReference>
<dbReference type="RefSeq" id="WP_156014676.1">
    <property type="nucleotide sequence ID" value="NZ_AP031374.1"/>
</dbReference>
<reference evidence="2 3" key="1">
    <citation type="submission" date="2019-10" db="EMBL/GenBank/DDBJ databases">
        <title>Genome Sequences from Six Type Strain Members of the Archaeal Family Sulfolobaceae: Acidianus ambivalens, Acidianus infernus, Metallosphaera prunae, Stygiolobus azoricus, Sulfolobus metallicus, and Sulfurisphaera ohwakuensis.</title>
        <authorList>
            <person name="Counts J.A."/>
            <person name="Kelly R.M."/>
        </authorList>
    </citation>
    <scope>NUCLEOTIDE SEQUENCE [LARGE SCALE GENOMIC DNA]</scope>
    <source>
        <strain evidence="2 3">TA-1</strain>
    </source>
</reference>
<dbReference type="GeneID" id="95642302"/>